<comment type="caution">
    <text evidence="3">The sequence shown here is derived from an EMBL/GenBank/DDBJ whole genome shotgun (WGS) entry which is preliminary data.</text>
</comment>
<gene>
    <name evidence="3" type="ORF">EZV62_007379</name>
</gene>
<dbReference type="PANTHER" id="PTHR33463:SF136">
    <property type="entry name" value="NB-ARC DOMAIN-CONTAINING PROTEIN"/>
    <property type="match status" value="1"/>
</dbReference>
<sequence>MDISFLPKLKHIFNKNLGGMLSFQNLESVKVGNCKSLEHLFPASIARSLPQLEKLDIHYCGLEVIVAKEKEEETTSSRFVFPRVTFLKLKGLHQLTTFYCGLHTSKWPALKKLEVSGCRKMELFVSKLLNEVVEVVGGNQDSFPNLEELILSGQTDKMISWIQFSEHLFCKLKCLKVCNDESKIFPLDILQRFHHLEILQLWDSWYEEILPYGEVEKYLQIKSLHLRSLYKLEHIWKQDTKLVIQSVEALVIWNCHKLIDLAPSSANFQNLTAICVSECNTFKNLVTSLTAKSLVQLTEIKISNCSQMIEVVANEGGDIKEDEIVFSNLKSVVLNGLSSLTSFHSGNYALKFPSLEQLTVKYCPEMEIFTSQLLIFLGSTEDCSETSTGDYAGPGICVNSALNFLSSIEDCGETSIEDCGETSAEVLSLEFFRRLQQDFFARDCGETAAESCAGPSIQLME</sequence>
<dbReference type="SUPFAM" id="SSF52058">
    <property type="entry name" value="L domain-like"/>
    <property type="match status" value="1"/>
</dbReference>
<organism evidence="3 4">
    <name type="scientific">Acer yangbiense</name>
    <dbReference type="NCBI Taxonomy" id="1000413"/>
    <lineage>
        <taxon>Eukaryota</taxon>
        <taxon>Viridiplantae</taxon>
        <taxon>Streptophyta</taxon>
        <taxon>Embryophyta</taxon>
        <taxon>Tracheophyta</taxon>
        <taxon>Spermatophyta</taxon>
        <taxon>Magnoliopsida</taxon>
        <taxon>eudicotyledons</taxon>
        <taxon>Gunneridae</taxon>
        <taxon>Pentapetalae</taxon>
        <taxon>rosids</taxon>
        <taxon>malvids</taxon>
        <taxon>Sapindales</taxon>
        <taxon>Sapindaceae</taxon>
        <taxon>Hippocastanoideae</taxon>
        <taxon>Acereae</taxon>
        <taxon>Acer</taxon>
    </lineage>
</organism>
<protein>
    <recommendedName>
        <fullName evidence="2">Disease resistance protein At4g27190-like leucine-rich repeats domain-containing protein</fullName>
    </recommendedName>
</protein>
<evidence type="ECO:0000256" key="1">
    <source>
        <dbReference type="ARBA" id="ARBA00022821"/>
    </source>
</evidence>
<dbReference type="InterPro" id="IPR032675">
    <property type="entry name" value="LRR_dom_sf"/>
</dbReference>
<proteinExistence type="predicted"/>
<evidence type="ECO:0000313" key="3">
    <source>
        <dbReference type="EMBL" id="TXG66104.1"/>
    </source>
</evidence>
<dbReference type="OrthoDB" id="1750315at2759"/>
<dbReference type="PANTHER" id="PTHR33463">
    <property type="entry name" value="NB-ARC DOMAIN-CONTAINING PROTEIN-RELATED"/>
    <property type="match status" value="1"/>
</dbReference>
<feature type="domain" description="Disease resistance protein At4g27190-like leucine-rich repeats" evidence="2">
    <location>
        <begin position="146"/>
        <end position="266"/>
    </location>
</feature>
<keyword evidence="1" id="KW-0611">Plant defense</keyword>
<dbReference type="InterPro" id="IPR057135">
    <property type="entry name" value="At4g27190-like_LRR"/>
</dbReference>
<dbReference type="InterPro" id="IPR050905">
    <property type="entry name" value="Plant_NBS-LRR"/>
</dbReference>
<dbReference type="AlphaFoldDB" id="A0A5C7IA93"/>
<accession>A0A5C7IA93</accession>
<reference evidence="4" key="1">
    <citation type="journal article" date="2019" name="Gigascience">
        <title>De novo genome assembly of the endangered Acer yangbiense, a plant species with extremely small populations endemic to Yunnan Province, China.</title>
        <authorList>
            <person name="Yang J."/>
            <person name="Wariss H.M."/>
            <person name="Tao L."/>
            <person name="Zhang R."/>
            <person name="Yun Q."/>
            <person name="Hollingsworth P."/>
            <person name="Dao Z."/>
            <person name="Luo G."/>
            <person name="Guo H."/>
            <person name="Ma Y."/>
            <person name="Sun W."/>
        </authorList>
    </citation>
    <scope>NUCLEOTIDE SEQUENCE [LARGE SCALE GENOMIC DNA]</scope>
    <source>
        <strain evidence="4">cv. Malutang</strain>
    </source>
</reference>
<dbReference type="Gene3D" id="3.80.10.10">
    <property type="entry name" value="Ribonuclease Inhibitor"/>
    <property type="match status" value="2"/>
</dbReference>
<dbReference type="Proteomes" id="UP000323000">
    <property type="component" value="Chromosome 3"/>
</dbReference>
<evidence type="ECO:0000259" key="2">
    <source>
        <dbReference type="Pfam" id="PF23247"/>
    </source>
</evidence>
<feature type="domain" description="Disease resistance protein At4g27190-like leucine-rich repeats" evidence="2">
    <location>
        <begin position="2"/>
        <end position="61"/>
    </location>
</feature>
<dbReference type="EMBL" id="VAHF01000003">
    <property type="protein sequence ID" value="TXG66104.1"/>
    <property type="molecule type" value="Genomic_DNA"/>
</dbReference>
<keyword evidence="4" id="KW-1185">Reference proteome</keyword>
<evidence type="ECO:0000313" key="4">
    <source>
        <dbReference type="Proteomes" id="UP000323000"/>
    </source>
</evidence>
<dbReference type="Pfam" id="PF23247">
    <property type="entry name" value="LRR_RPS2"/>
    <property type="match status" value="2"/>
</dbReference>
<name>A0A5C7IA93_9ROSI</name>